<accession>A0A1N6KXW0</accession>
<dbReference type="EMBL" id="FSRU01000002">
    <property type="protein sequence ID" value="SIO61345.1"/>
    <property type="molecule type" value="Genomic_DNA"/>
</dbReference>
<sequence>MNKSIAALALIALCSTAQASPASDADNGFLTGNYFRGGSQSMRAAYVIGILDGFSYSTVFGAPDARVEKLRRCIGAMNANTRAVGTIVDQYLDAHPESWNEKMQPIVLRAMRQACATHGVAID</sequence>
<proteinExistence type="predicted"/>
<evidence type="ECO:0000313" key="3">
    <source>
        <dbReference type="EMBL" id="SIO61345.1"/>
    </source>
</evidence>
<dbReference type="Proteomes" id="UP000185151">
    <property type="component" value="Unassembled WGS sequence"/>
</dbReference>
<feature type="domain" description="Rap1a immunity protein" evidence="2">
    <location>
        <begin position="10"/>
        <end position="114"/>
    </location>
</feature>
<name>A0A1N6KXW0_9BURK</name>
<dbReference type="InterPro" id="IPR041238">
    <property type="entry name" value="Rap1a"/>
</dbReference>
<gene>
    <name evidence="3" type="ORF">SAMN05444165_5208</name>
</gene>
<feature type="signal peptide" evidence="1">
    <location>
        <begin position="1"/>
        <end position="19"/>
    </location>
</feature>
<organism evidence="3 4">
    <name type="scientific">Paraburkholderia phenazinium</name>
    <dbReference type="NCBI Taxonomy" id="60549"/>
    <lineage>
        <taxon>Bacteria</taxon>
        <taxon>Pseudomonadati</taxon>
        <taxon>Pseudomonadota</taxon>
        <taxon>Betaproteobacteria</taxon>
        <taxon>Burkholderiales</taxon>
        <taxon>Burkholderiaceae</taxon>
        <taxon>Paraburkholderia</taxon>
    </lineage>
</organism>
<protein>
    <recommendedName>
        <fullName evidence="2">Rap1a immunity protein domain-containing protein</fullName>
    </recommendedName>
</protein>
<reference evidence="3 4" key="1">
    <citation type="submission" date="2016-11" db="EMBL/GenBank/DDBJ databases">
        <authorList>
            <person name="Jaros S."/>
            <person name="Januszkiewicz K."/>
            <person name="Wedrychowicz H."/>
        </authorList>
    </citation>
    <scope>NUCLEOTIDE SEQUENCE [LARGE SCALE GENOMIC DNA]</scope>
    <source>
        <strain evidence="3 4">GAS95</strain>
    </source>
</reference>
<dbReference type="RefSeq" id="WP_074300228.1">
    <property type="nucleotide sequence ID" value="NZ_FSRU01000002.1"/>
</dbReference>
<evidence type="ECO:0000259" key="2">
    <source>
        <dbReference type="Pfam" id="PF18602"/>
    </source>
</evidence>
<evidence type="ECO:0000313" key="4">
    <source>
        <dbReference type="Proteomes" id="UP000185151"/>
    </source>
</evidence>
<feature type="chain" id="PRO_5012771596" description="Rap1a immunity protein domain-containing protein" evidence="1">
    <location>
        <begin position="20"/>
        <end position="123"/>
    </location>
</feature>
<keyword evidence="1" id="KW-0732">Signal</keyword>
<dbReference type="Pfam" id="PF18602">
    <property type="entry name" value="Rap1a"/>
    <property type="match status" value="1"/>
</dbReference>
<keyword evidence="4" id="KW-1185">Reference proteome</keyword>
<dbReference type="OrthoDB" id="9098535at2"/>
<evidence type="ECO:0000256" key="1">
    <source>
        <dbReference type="SAM" id="SignalP"/>
    </source>
</evidence>
<dbReference type="AlphaFoldDB" id="A0A1N6KXW0"/>